<feature type="transmembrane region" description="Helical" evidence="1">
    <location>
        <begin position="164"/>
        <end position="182"/>
    </location>
</feature>
<feature type="transmembrane region" description="Helical" evidence="1">
    <location>
        <begin position="76"/>
        <end position="97"/>
    </location>
</feature>
<feature type="transmembrane region" description="Helical" evidence="1">
    <location>
        <begin position="347"/>
        <end position="367"/>
    </location>
</feature>
<dbReference type="EMBL" id="BAABHM010000035">
    <property type="protein sequence ID" value="GAA4721727.1"/>
    <property type="molecule type" value="Genomic_DNA"/>
</dbReference>
<keyword evidence="1" id="KW-0472">Membrane</keyword>
<keyword evidence="1" id="KW-1133">Transmembrane helix</keyword>
<name>A0ABP8Y4H9_9MICO</name>
<accession>A0ABP8Y4H9</accession>
<sequence length="425" mass="44020">MGGAVHAVTSSLAAPAQTLPSPEGREGWAVATTGLALLCLVLTGMRHDVFFGLTTGLALAVVLLPLWAPWVRSSRWITWMTVLGGAAAAWSIWLTVWHSDSRVVSNVGLLESVFVVLGLVCGVGCALWARSRASVWVVGAVFGIGMLLGVNPSSEMYAESPWRFGFSLPVTIIVLAVAARWRSRWVDVVAVLALAGVSAVSGGRSTSAILLLVALLVLWQSWGRPASSGLAALRTVILFGTLALGTYFSVQTAILEGALGESAQARTELQLATSGTLITGGRPEIGATAALMSASPGGFGGGSVPSMTDLLVAKSGMAALGYEPNNGYVENYMFGSGFELHSVIGDLWAWCGIPGLVLAAVLLVFLVARTAVLTTGRAASALLLFLGVKSVWNLLFAPLESALPILVLAVALMAPLVRPVGKASG</sequence>
<feature type="transmembrane region" description="Helical" evidence="1">
    <location>
        <begin position="28"/>
        <end position="45"/>
    </location>
</feature>
<dbReference type="Proteomes" id="UP001500843">
    <property type="component" value="Unassembled WGS sequence"/>
</dbReference>
<feature type="transmembrane region" description="Helical" evidence="1">
    <location>
        <begin position="50"/>
        <end position="70"/>
    </location>
</feature>
<proteinExistence type="predicted"/>
<evidence type="ECO:0000313" key="2">
    <source>
        <dbReference type="EMBL" id="GAA4721727.1"/>
    </source>
</evidence>
<evidence type="ECO:0008006" key="4">
    <source>
        <dbReference type="Google" id="ProtNLM"/>
    </source>
</evidence>
<evidence type="ECO:0000256" key="1">
    <source>
        <dbReference type="SAM" id="Phobius"/>
    </source>
</evidence>
<reference evidence="3" key="1">
    <citation type="journal article" date="2019" name="Int. J. Syst. Evol. Microbiol.">
        <title>The Global Catalogue of Microorganisms (GCM) 10K type strain sequencing project: providing services to taxonomists for standard genome sequencing and annotation.</title>
        <authorList>
            <consortium name="The Broad Institute Genomics Platform"/>
            <consortium name="The Broad Institute Genome Sequencing Center for Infectious Disease"/>
            <person name="Wu L."/>
            <person name="Ma J."/>
        </authorList>
    </citation>
    <scope>NUCLEOTIDE SEQUENCE [LARGE SCALE GENOMIC DNA]</scope>
    <source>
        <strain evidence="3">JCM 17975</strain>
    </source>
</reference>
<protein>
    <recommendedName>
        <fullName evidence="4">O-antigen polysaccharide polymerase Wzy-like protein</fullName>
    </recommendedName>
</protein>
<feature type="transmembrane region" description="Helical" evidence="1">
    <location>
        <begin position="135"/>
        <end position="152"/>
    </location>
</feature>
<evidence type="ECO:0000313" key="3">
    <source>
        <dbReference type="Proteomes" id="UP001500843"/>
    </source>
</evidence>
<keyword evidence="3" id="KW-1185">Reference proteome</keyword>
<feature type="transmembrane region" description="Helical" evidence="1">
    <location>
        <begin position="188"/>
        <end position="219"/>
    </location>
</feature>
<comment type="caution">
    <text evidence="2">The sequence shown here is derived from an EMBL/GenBank/DDBJ whole genome shotgun (WGS) entry which is preliminary data.</text>
</comment>
<keyword evidence="1" id="KW-0812">Transmembrane</keyword>
<gene>
    <name evidence="2" type="ORF">GCM10023198_52560</name>
</gene>
<feature type="transmembrane region" description="Helical" evidence="1">
    <location>
        <begin position="109"/>
        <end position="129"/>
    </location>
</feature>
<feature type="transmembrane region" description="Helical" evidence="1">
    <location>
        <begin position="231"/>
        <end position="250"/>
    </location>
</feature>
<organism evidence="2 3">
    <name type="scientific">Promicromonospora umidemergens</name>
    <dbReference type="NCBI Taxonomy" id="629679"/>
    <lineage>
        <taxon>Bacteria</taxon>
        <taxon>Bacillati</taxon>
        <taxon>Actinomycetota</taxon>
        <taxon>Actinomycetes</taxon>
        <taxon>Micrococcales</taxon>
        <taxon>Promicromonosporaceae</taxon>
        <taxon>Promicromonospora</taxon>
    </lineage>
</organism>